<keyword evidence="2" id="KW-0378">Hydrolase</keyword>
<feature type="region of interest" description="Disordered" evidence="4">
    <location>
        <begin position="314"/>
        <end position="337"/>
    </location>
</feature>
<dbReference type="InterPro" id="IPR039537">
    <property type="entry name" value="Retrotran_Ty1/copia-like"/>
</dbReference>
<dbReference type="PROSITE" id="PS50994">
    <property type="entry name" value="INTEGRASE"/>
    <property type="match status" value="1"/>
</dbReference>
<dbReference type="InterPro" id="IPR001584">
    <property type="entry name" value="Integrase_cat-core"/>
</dbReference>
<dbReference type="InterPro" id="IPR025724">
    <property type="entry name" value="GAG-pre-integrase_dom"/>
</dbReference>
<dbReference type="PANTHER" id="PTHR42648:SF32">
    <property type="entry name" value="RIBONUCLEASE H-LIKE DOMAIN, GAG-PRE-INTEGRASE DOMAIN PROTEIN-RELATED"/>
    <property type="match status" value="1"/>
</dbReference>
<evidence type="ECO:0000256" key="3">
    <source>
        <dbReference type="SAM" id="Coils"/>
    </source>
</evidence>
<protein>
    <submittedName>
        <fullName evidence="6">Ribonuclease H-like domain-containing protein</fullName>
    </submittedName>
</protein>
<dbReference type="GO" id="GO:0003676">
    <property type="term" value="F:nucleic acid binding"/>
    <property type="evidence" value="ECO:0007669"/>
    <property type="project" value="InterPro"/>
</dbReference>
<feature type="domain" description="Integrase catalytic" evidence="5">
    <location>
        <begin position="578"/>
        <end position="752"/>
    </location>
</feature>
<sequence length="1697" mass="192527">MVAAAKLPILNPNEFDLWKMRLEEYFLITDYSLWEVILYGDSLTPTRVVDGVVQVIAPTTVEQRLAKKNELKERGTLLMALSNKHQIKFNIHKDAKFLTEAIENSLPSEWRTHTLIWKNKADLEDQSLDDLFNNLKIYEAEVKSSSSTSHNTQNIAFLSSNNTDSTNESGLTCSRWNAIDEAILQGNADYLGTPGIKTLKEELFQWRLLLPMLWCHSAHPVLQVLKMRKSQFDVLSYKSGYDNQVFNSIVFDYDELNSSESDDSVTTSPVHDSETVPNVFNIKHSTTKPTKDMSHSNRPSVPIIEDWVSDSEDEFESEPMPTQKAPSFVQTSEHVKSPRTFVKPVEHTIHAGNLRLDNRKSRGHKHNWTRKACFVCKSLNHVIKDCNFYEKQMVQKPMRNHAIRVNHQNSTRMTHPYSNKHVVPTTILTRSKLVPLTAARPVTTAVPQTTMKNPRPVKYVVNKAHSPIRRPINHRPTPKNSNFHQKVTTVKDKKVNVVKGTKGNWGNPHEALKDKGVIDSGCSRHMTRNISYLLDFEEINGGYVAFGGNPKGGKITGKDTECVVLFSDFKMPDKNHVLLRVPRENNMYNVDLKNIVPSGDLTCLFSKATLDESNLWHKRLGYINFKTMNLLVKGNLVRGLPSKVFKNNHTCVACKKGKQHRASCKSKPVSSVSQQLQRIKREFSVARTPQHNGVAERKNRTLIKAARTMLADSLLPIPFWAKAVNTTCYVQNRVLVTKPHNKTPYELLLGRTPSIGFMRPFECLVTILNTVDPLGKFDGKADEGFLVGYSVTSKVFRVFNCRTRIVQETVHIKDLRDEFKEFSVNNTNRVNAASAPVTDVGPNLTNSTYSFNAASSYDNAVSPNFEIGRKSSFVDPSHYPNHPNMPALDYIVYSDNEEDVGAEADFSNVKTNISVSPILTTRVYKDEPVSQIIGELTIDPQTRSMTTMGHTQEEGIDYEEVFAPVERIEAMRLFLAYVSFMGFMVYQMDVKSAFLYETIKEEVYVCQPPRFEDPDYPDKVYKVVNALYGLYQALKAWKFGLTNGKSTSTSIDTKKPLLKDPDGKDVDVPIYSDYAGSSLDRKFTTGGCQFLGCRLISWKCKMHTVVATSSTEAEYVATASCYTQYLWIQKRLLDYGPKLVLLVIIEAQHHISNESPLLGVNTPRCGMDRHIITAVSYTINVVWSDKRCCSLNAASEGFDQIVDFLNTHTIQYALMVNPPIFVLGIKQFWASGSVKKTNDVVKLQALIDRKKVVITEDTIRQALRLDDTDGVECLPNEEIFAELARMRYEKPPPKLTFYKDATKVEEDEDDDEVSTTPTPPPTPATTPTSPTHVPSSPQQKPITSPPQAQPALLSSPLQEQPTQPADTSESSMNLLNTLMETCATLTQKVAHLEQDKVAQALEIVKLKQRVKKLERKRRSKHSGLKRGSIQKGEGEITELDADEDVTLVYVDTAVEKDVDTQRRMEEDVTAVKEINADEPESTIFNDEEVTMTMDQTLIKIKVEKARILNEKMAKRLQDEEIEQVAAREKQEKEDLERAKMQEKHLDNIKKCQSLKRKPISIAQARKNMIVYLKNMVGYKIQYFKGITYDQVRPIFEREYNSVQTFLKSDRDEEPSKKRAAKETLLQESLKKLRAEVEVSGSHSTQQDKPTVDPTEMSEEDVKDMLQIIPMAEFKVEILQVKYPLINWEIYSKGSRTY</sequence>
<dbReference type="SUPFAM" id="SSF53098">
    <property type="entry name" value="Ribonuclease H-like"/>
    <property type="match status" value="1"/>
</dbReference>
<dbReference type="InterPro" id="IPR057670">
    <property type="entry name" value="SH3_retrovirus"/>
</dbReference>
<dbReference type="GO" id="GO:0016787">
    <property type="term" value="F:hydrolase activity"/>
    <property type="evidence" value="ECO:0007669"/>
    <property type="project" value="UniProtKB-KW"/>
</dbReference>
<dbReference type="InterPro" id="IPR036397">
    <property type="entry name" value="RNaseH_sf"/>
</dbReference>
<keyword evidence="1" id="KW-0479">Metal-binding</keyword>
<dbReference type="Gene3D" id="3.30.420.10">
    <property type="entry name" value="Ribonuclease H-like superfamily/Ribonuclease H"/>
    <property type="match status" value="1"/>
</dbReference>
<feature type="coiled-coil region" evidence="3">
    <location>
        <begin position="1502"/>
        <end position="1545"/>
    </location>
</feature>
<accession>A0A6L2JEH9</accession>
<feature type="coiled-coil region" evidence="3">
    <location>
        <begin position="1375"/>
        <end position="1416"/>
    </location>
</feature>
<dbReference type="GO" id="GO:0015074">
    <property type="term" value="P:DNA integration"/>
    <property type="evidence" value="ECO:0007669"/>
    <property type="project" value="InterPro"/>
</dbReference>
<evidence type="ECO:0000313" key="6">
    <source>
        <dbReference type="EMBL" id="GEU35403.1"/>
    </source>
</evidence>
<evidence type="ECO:0000259" key="5">
    <source>
        <dbReference type="PROSITE" id="PS50994"/>
    </source>
</evidence>
<name>A0A6L2JEH9_TANCI</name>
<evidence type="ECO:0000256" key="1">
    <source>
        <dbReference type="ARBA" id="ARBA00022723"/>
    </source>
</evidence>
<dbReference type="PANTHER" id="PTHR42648">
    <property type="entry name" value="TRANSPOSASE, PUTATIVE-RELATED"/>
    <property type="match status" value="1"/>
</dbReference>
<feature type="region of interest" description="Disordered" evidence="4">
    <location>
        <begin position="1304"/>
        <end position="1369"/>
    </location>
</feature>
<dbReference type="CDD" id="cd09272">
    <property type="entry name" value="RNase_HI_RT_Ty1"/>
    <property type="match status" value="1"/>
</dbReference>
<evidence type="ECO:0000256" key="4">
    <source>
        <dbReference type="SAM" id="MobiDB-lite"/>
    </source>
</evidence>
<feature type="compositionally biased region" description="Polar residues" evidence="4">
    <location>
        <begin position="1355"/>
        <end position="1369"/>
    </location>
</feature>
<organism evidence="6">
    <name type="scientific">Tanacetum cinerariifolium</name>
    <name type="common">Dalmatian daisy</name>
    <name type="synonym">Chrysanthemum cinerariifolium</name>
    <dbReference type="NCBI Taxonomy" id="118510"/>
    <lineage>
        <taxon>Eukaryota</taxon>
        <taxon>Viridiplantae</taxon>
        <taxon>Streptophyta</taxon>
        <taxon>Embryophyta</taxon>
        <taxon>Tracheophyta</taxon>
        <taxon>Spermatophyta</taxon>
        <taxon>Magnoliopsida</taxon>
        <taxon>eudicotyledons</taxon>
        <taxon>Gunneridae</taxon>
        <taxon>Pentapetalae</taxon>
        <taxon>asterids</taxon>
        <taxon>campanulids</taxon>
        <taxon>Asterales</taxon>
        <taxon>Asteraceae</taxon>
        <taxon>Asteroideae</taxon>
        <taxon>Anthemideae</taxon>
        <taxon>Anthemidinae</taxon>
        <taxon>Tanacetum</taxon>
    </lineage>
</organism>
<dbReference type="InterPro" id="IPR013103">
    <property type="entry name" value="RVT_2"/>
</dbReference>
<dbReference type="InterPro" id="IPR012337">
    <property type="entry name" value="RNaseH-like_sf"/>
</dbReference>
<gene>
    <name evidence="6" type="ORF">Tci_007381</name>
</gene>
<proteinExistence type="predicted"/>
<evidence type="ECO:0000256" key="2">
    <source>
        <dbReference type="ARBA" id="ARBA00022801"/>
    </source>
</evidence>
<dbReference type="Pfam" id="PF25597">
    <property type="entry name" value="SH3_retrovirus"/>
    <property type="match status" value="1"/>
</dbReference>
<dbReference type="Pfam" id="PF13976">
    <property type="entry name" value="gag_pre-integrs"/>
    <property type="match status" value="1"/>
</dbReference>
<feature type="compositionally biased region" description="Low complexity" evidence="4">
    <location>
        <begin position="1325"/>
        <end position="1337"/>
    </location>
</feature>
<comment type="caution">
    <text evidence="6">The sequence shown here is derived from an EMBL/GenBank/DDBJ whole genome shotgun (WGS) entry which is preliminary data.</text>
</comment>
<dbReference type="GO" id="GO:0046872">
    <property type="term" value="F:metal ion binding"/>
    <property type="evidence" value="ECO:0007669"/>
    <property type="project" value="UniProtKB-KW"/>
</dbReference>
<keyword evidence="3" id="KW-0175">Coiled coil</keyword>
<dbReference type="Pfam" id="PF07727">
    <property type="entry name" value="RVT_2"/>
    <property type="match status" value="1"/>
</dbReference>
<dbReference type="EMBL" id="BKCJ010000687">
    <property type="protein sequence ID" value="GEU35403.1"/>
    <property type="molecule type" value="Genomic_DNA"/>
</dbReference>
<reference evidence="6" key="1">
    <citation type="journal article" date="2019" name="Sci. Rep.">
        <title>Draft genome of Tanacetum cinerariifolium, the natural source of mosquito coil.</title>
        <authorList>
            <person name="Yamashiro T."/>
            <person name="Shiraishi A."/>
            <person name="Satake H."/>
            <person name="Nakayama K."/>
        </authorList>
    </citation>
    <scope>NUCLEOTIDE SEQUENCE</scope>
</reference>
<feature type="region of interest" description="Disordered" evidence="4">
    <location>
        <begin position="1636"/>
        <end position="1658"/>
    </location>
</feature>